<comment type="caution">
    <text evidence="9">The sequence shown here is derived from an EMBL/GenBank/DDBJ whole genome shotgun (WGS) entry which is preliminary data.</text>
</comment>
<accession>A0A8J7YD02</accession>
<keyword evidence="6 8" id="KW-1133">Transmembrane helix</keyword>
<feature type="transmembrane region" description="Helical" evidence="8">
    <location>
        <begin position="152"/>
        <end position="171"/>
    </location>
</feature>
<dbReference type="PANTHER" id="PTHR30472:SF25">
    <property type="entry name" value="ABC TRANSPORTER PERMEASE PROTEIN MJ0876-RELATED"/>
    <property type="match status" value="1"/>
</dbReference>
<feature type="transmembrane region" description="Helical" evidence="8">
    <location>
        <begin position="335"/>
        <end position="356"/>
    </location>
</feature>
<comment type="subcellular location">
    <subcellularLocation>
        <location evidence="1">Cell membrane</location>
        <topology evidence="1">Multi-pass membrane protein</topology>
    </subcellularLocation>
</comment>
<dbReference type="Pfam" id="PF01032">
    <property type="entry name" value="FecCD"/>
    <property type="match status" value="2"/>
</dbReference>
<evidence type="ECO:0000256" key="1">
    <source>
        <dbReference type="ARBA" id="ARBA00004651"/>
    </source>
</evidence>
<dbReference type="PANTHER" id="PTHR30472">
    <property type="entry name" value="FERRIC ENTEROBACTIN TRANSPORT SYSTEM PERMEASE PROTEIN"/>
    <property type="match status" value="1"/>
</dbReference>
<feature type="transmembrane region" description="Helical" evidence="8">
    <location>
        <begin position="58"/>
        <end position="78"/>
    </location>
</feature>
<keyword evidence="4" id="KW-1003">Cell membrane</keyword>
<dbReference type="GO" id="GO:0022857">
    <property type="term" value="F:transmembrane transporter activity"/>
    <property type="evidence" value="ECO:0007669"/>
    <property type="project" value="InterPro"/>
</dbReference>
<dbReference type="CDD" id="cd06550">
    <property type="entry name" value="TM_ABC_iron-siderophores_like"/>
    <property type="match status" value="1"/>
</dbReference>
<dbReference type="AlphaFoldDB" id="A0A8J7YD02"/>
<name>A0A8J7YD02_9EURY</name>
<feature type="transmembrane region" description="Helical" evidence="8">
    <location>
        <begin position="129"/>
        <end position="146"/>
    </location>
</feature>
<sequence length="432" mass="45002">MASETEQTGLGRLSDGGDWIDASLVSLIVASVAVTVLAGLVQVSYGTLEMTFVETWRAVFNPAVIFDLTAWRALLLGGEFPDVRTQSVVVWLLRLPRVFTGIFVGVNLAIAGAIFQAVTRNELASSQTLGVNAGAGLAVLLTLVVYTELAYLLPLVAALGGAVAFGIVYAISWNGGTSPVRLILAGIIVATVFNSLQTALFFFASDLAVVQSALQWTTGSLIGVDWEQVRIILPWTVVLVPVALVGGRHLNVLVLGEKTAQSLGMNVERMRFGLSGIAILAASSAIAVAGVVGFVGLIVPHLVRTIVGSDYRRVLLGSVFVGPALMTVADMGARLGPAVLGFGIGVAAVVLGLTVLGGGRAGWHRVEVTVGDSYRRFGTSSVVVGGVALALVFATGGLTIADTQLPVGVVTGLIGGPYFLYLMRRRENMGDI</sequence>
<dbReference type="InterPro" id="IPR037294">
    <property type="entry name" value="ABC_BtuC-like"/>
</dbReference>
<dbReference type="SUPFAM" id="SSF81345">
    <property type="entry name" value="ABC transporter involved in vitamin B12 uptake, BtuC"/>
    <property type="match status" value="2"/>
</dbReference>
<evidence type="ECO:0000256" key="4">
    <source>
        <dbReference type="ARBA" id="ARBA00022475"/>
    </source>
</evidence>
<feature type="transmembrane region" description="Helical" evidence="8">
    <location>
        <begin position="98"/>
        <end position="117"/>
    </location>
</feature>
<keyword evidence="3" id="KW-0813">Transport</keyword>
<keyword evidence="5 8" id="KW-0812">Transmembrane</keyword>
<dbReference type="GO" id="GO:0005886">
    <property type="term" value="C:plasma membrane"/>
    <property type="evidence" value="ECO:0007669"/>
    <property type="project" value="UniProtKB-SubCell"/>
</dbReference>
<evidence type="ECO:0000256" key="2">
    <source>
        <dbReference type="ARBA" id="ARBA00007935"/>
    </source>
</evidence>
<dbReference type="Proteomes" id="UP000783863">
    <property type="component" value="Unassembled WGS sequence"/>
</dbReference>
<reference evidence="9" key="1">
    <citation type="submission" date="2021-06" db="EMBL/GenBank/DDBJ databases">
        <title>Halomicroarcula sp. F24A a new haloarchaeum isolated from saline soil.</title>
        <authorList>
            <person name="Duran-Viseras A."/>
            <person name="Sanchez-Porro C."/>
            <person name="Ventosa A."/>
        </authorList>
    </citation>
    <scope>NUCLEOTIDE SEQUENCE</scope>
    <source>
        <strain evidence="9">F24A</strain>
    </source>
</reference>
<proteinExistence type="inferred from homology"/>
<dbReference type="RefSeq" id="WP_220587360.1">
    <property type="nucleotide sequence ID" value="NZ_RKLQ01000001.1"/>
</dbReference>
<protein>
    <submittedName>
        <fullName evidence="9">Iron ABC transporter permease</fullName>
    </submittedName>
</protein>
<feature type="transmembrane region" description="Helical" evidence="8">
    <location>
        <begin position="24"/>
        <end position="46"/>
    </location>
</feature>
<keyword evidence="7 8" id="KW-0472">Membrane</keyword>
<feature type="transmembrane region" description="Helical" evidence="8">
    <location>
        <begin position="405"/>
        <end position="423"/>
    </location>
</feature>
<keyword evidence="10" id="KW-1185">Reference proteome</keyword>
<evidence type="ECO:0000256" key="7">
    <source>
        <dbReference type="ARBA" id="ARBA00023136"/>
    </source>
</evidence>
<evidence type="ECO:0000313" key="10">
    <source>
        <dbReference type="Proteomes" id="UP000783863"/>
    </source>
</evidence>
<dbReference type="EMBL" id="RKLQ01000001">
    <property type="protein sequence ID" value="MBX0303142.1"/>
    <property type="molecule type" value="Genomic_DNA"/>
</dbReference>
<feature type="transmembrane region" description="Helical" evidence="8">
    <location>
        <begin position="272"/>
        <end position="299"/>
    </location>
</feature>
<dbReference type="InterPro" id="IPR000522">
    <property type="entry name" value="ABC_transptr_permease_BtuC"/>
</dbReference>
<evidence type="ECO:0000256" key="8">
    <source>
        <dbReference type="SAM" id="Phobius"/>
    </source>
</evidence>
<evidence type="ECO:0000256" key="3">
    <source>
        <dbReference type="ARBA" id="ARBA00022448"/>
    </source>
</evidence>
<comment type="similarity">
    <text evidence="2">Belongs to the binding-protein-dependent transport system permease family. FecCD subfamily.</text>
</comment>
<dbReference type="Gene3D" id="1.10.3470.10">
    <property type="entry name" value="ABC transporter involved in vitamin B12 uptake, BtuC"/>
    <property type="match status" value="2"/>
</dbReference>
<feature type="transmembrane region" description="Helical" evidence="8">
    <location>
        <begin position="377"/>
        <end position="399"/>
    </location>
</feature>
<feature type="transmembrane region" description="Helical" evidence="8">
    <location>
        <begin position="183"/>
        <end position="204"/>
    </location>
</feature>
<gene>
    <name evidence="9" type="ORF">EGD98_05570</name>
</gene>
<organism evidence="9 10">
    <name type="scientific">Haloarcula salinisoli</name>
    <dbReference type="NCBI Taxonomy" id="2487746"/>
    <lineage>
        <taxon>Archaea</taxon>
        <taxon>Methanobacteriati</taxon>
        <taxon>Methanobacteriota</taxon>
        <taxon>Stenosarchaea group</taxon>
        <taxon>Halobacteria</taxon>
        <taxon>Halobacteriales</taxon>
        <taxon>Haloarculaceae</taxon>
        <taxon>Haloarcula</taxon>
    </lineage>
</organism>
<evidence type="ECO:0000256" key="5">
    <source>
        <dbReference type="ARBA" id="ARBA00022692"/>
    </source>
</evidence>
<evidence type="ECO:0000256" key="6">
    <source>
        <dbReference type="ARBA" id="ARBA00022989"/>
    </source>
</evidence>
<evidence type="ECO:0000313" key="9">
    <source>
        <dbReference type="EMBL" id="MBX0303142.1"/>
    </source>
</evidence>